<name>A0A2A4K4C4_HELVI</name>
<dbReference type="GO" id="GO:1990904">
    <property type="term" value="C:ribonucleoprotein complex"/>
    <property type="evidence" value="ECO:0007669"/>
    <property type="project" value="UniProtKB-KW"/>
</dbReference>
<protein>
    <recommendedName>
        <fullName evidence="6">Large ribosomal subunit protein uL4m</fullName>
    </recommendedName>
    <alternativeName>
        <fullName evidence="7">39S ribosomal protein L4, mitochondrial</fullName>
    </alternativeName>
</protein>
<evidence type="ECO:0000313" key="9">
    <source>
        <dbReference type="EMBL" id="PCG78917.1"/>
    </source>
</evidence>
<evidence type="ECO:0000256" key="5">
    <source>
        <dbReference type="ARBA" id="ARBA00023274"/>
    </source>
</evidence>
<comment type="similarity">
    <text evidence="2">Belongs to the universal ribosomal protein uL4 family.</text>
</comment>
<keyword evidence="5" id="KW-0687">Ribonucleoprotein</keyword>
<comment type="subcellular location">
    <subcellularLocation>
        <location evidence="1">Mitochondrion</location>
    </subcellularLocation>
</comment>
<dbReference type="GO" id="GO:0003735">
    <property type="term" value="F:structural constituent of ribosome"/>
    <property type="evidence" value="ECO:0007669"/>
    <property type="project" value="InterPro"/>
</dbReference>
<dbReference type="PANTHER" id="PTHR10746:SF6">
    <property type="entry name" value="LARGE RIBOSOMAL SUBUNIT PROTEIN UL4M"/>
    <property type="match status" value="1"/>
</dbReference>
<evidence type="ECO:0000313" key="10">
    <source>
        <dbReference type="EMBL" id="PCG78919.1"/>
    </source>
</evidence>
<dbReference type="InterPro" id="IPR013005">
    <property type="entry name" value="Ribosomal_uL4-like"/>
</dbReference>
<dbReference type="GO" id="GO:0006412">
    <property type="term" value="P:translation"/>
    <property type="evidence" value="ECO:0007669"/>
    <property type="project" value="InterPro"/>
</dbReference>
<dbReference type="InterPro" id="IPR002136">
    <property type="entry name" value="Ribosomal_uL4"/>
</dbReference>
<dbReference type="InterPro" id="IPR023574">
    <property type="entry name" value="Ribosomal_uL4_dom_sf"/>
</dbReference>
<evidence type="ECO:0000256" key="3">
    <source>
        <dbReference type="ARBA" id="ARBA00022980"/>
    </source>
</evidence>
<dbReference type="Gene3D" id="3.40.1370.10">
    <property type="match status" value="1"/>
</dbReference>
<gene>
    <name evidence="9" type="ORF">B5V51_2691</name>
    <name evidence="10" type="ORF">B5V51_2693</name>
</gene>
<dbReference type="AlphaFoldDB" id="A0A2A4K4C4"/>
<keyword evidence="4" id="KW-0496">Mitochondrion</keyword>
<evidence type="ECO:0000256" key="6">
    <source>
        <dbReference type="ARBA" id="ARBA00040565"/>
    </source>
</evidence>
<proteinExistence type="inferred from homology"/>
<dbReference type="EMBL" id="NWSH01000162">
    <property type="protein sequence ID" value="PCG78919.1"/>
    <property type="molecule type" value="Genomic_DNA"/>
</dbReference>
<dbReference type="GO" id="GO:0005840">
    <property type="term" value="C:ribosome"/>
    <property type="evidence" value="ECO:0007669"/>
    <property type="project" value="UniProtKB-KW"/>
</dbReference>
<feature type="region of interest" description="Disordered" evidence="8">
    <location>
        <begin position="114"/>
        <end position="133"/>
    </location>
</feature>
<dbReference type="Pfam" id="PF00573">
    <property type="entry name" value="Ribosomal_L4"/>
    <property type="match status" value="1"/>
</dbReference>
<evidence type="ECO:0000256" key="8">
    <source>
        <dbReference type="SAM" id="MobiDB-lite"/>
    </source>
</evidence>
<dbReference type="STRING" id="7102.A0A2A4K4C4"/>
<keyword evidence="3" id="KW-0689">Ribosomal protein</keyword>
<evidence type="ECO:0000256" key="1">
    <source>
        <dbReference type="ARBA" id="ARBA00004173"/>
    </source>
</evidence>
<dbReference type="GO" id="GO:0005743">
    <property type="term" value="C:mitochondrial inner membrane"/>
    <property type="evidence" value="ECO:0007669"/>
    <property type="project" value="UniProtKB-ARBA"/>
</dbReference>
<sequence length="286" mass="32448">MTSALISAIKKLHITVTPQIRVLSSNVTAVSPTNSNSNLSITKKDWTFQPQYIKPREVWIENLDTIEEQKLGLFELHPSVYAAPPRMDIIHQNVVWQRKIRFVSWAHTKTRAEVRGGGRKPWPQKGLGRARHGSIRSPLWRGGGIAHGPRSGKSHFFMLPFHLRIHGLTTTLSAKLAQDDLHIVKDLELPTDEPEYLTELIEKRNWGPSVLLVDDTDYAPRNITAAIDTLGHVNIMPVYGLNVYSMLKHDTLVLTLSAAEKIESRLLHWLNADTTKQQQEFKLNQV</sequence>
<dbReference type="NCBIfam" id="TIGR03953">
    <property type="entry name" value="rplD_bact"/>
    <property type="match status" value="1"/>
</dbReference>
<dbReference type="PANTHER" id="PTHR10746">
    <property type="entry name" value="50S RIBOSOMAL PROTEIN L4"/>
    <property type="match status" value="1"/>
</dbReference>
<evidence type="ECO:0000256" key="4">
    <source>
        <dbReference type="ARBA" id="ARBA00023128"/>
    </source>
</evidence>
<comment type="caution">
    <text evidence="10">The sequence shown here is derived from an EMBL/GenBank/DDBJ whole genome shotgun (WGS) entry which is preliminary data.</text>
</comment>
<evidence type="ECO:0000256" key="7">
    <source>
        <dbReference type="ARBA" id="ARBA00082711"/>
    </source>
</evidence>
<dbReference type="FunFam" id="3.40.1370.10:FF:000005">
    <property type="entry name" value="39S ribosomal protein L4, mitochondrial"/>
    <property type="match status" value="1"/>
</dbReference>
<dbReference type="SUPFAM" id="SSF52166">
    <property type="entry name" value="Ribosomal protein L4"/>
    <property type="match status" value="1"/>
</dbReference>
<accession>A0A2A4K4C4</accession>
<evidence type="ECO:0000256" key="2">
    <source>
        <dbReference type="ARBA" id="ARBA00010528"/>
    </source>
</evidence>
<reference evidence="10" key="1">
    <citation type="submission" date="2017-09" db="EMBL/GenBank/DDBJ databases">
        <title>Contemporary evolution of a Lepidopteran species, Heliothis virescens, in response to modern agricultural practices.</title>
        <authorList>
            <person name="Fritz M.L."/>
            <person name="Deyonke A.M."/>
            <person name="Papanicolaou A."/>
            <person name="Micinski S."/>
            <person name="Westbrook J."/>
            <person name="Gould F."/>
        </authorList>
    </citation>
    <scope>NUCLEOTIDE SEQUENCE [LARGE SCALE GENOMIC DNA]</scope>
    <source>
        <strain evidence="10">HvINT-</strain>
        <tissue evidence="10">Whole body</tissue>
    </source>
</reference>
<dbReference type="EMBL" id="NWSH01000162">
    <property type="protein sequence ID" value="PCG78917.1"/>
    <property type="molecule type" value="Genomic_DNA"/>
</dbReference>
<organism evidence="10">
    <name type="scientific">Heliothis virescens</name>
    <name type="common">Tobacco budworm moth</name>
    <dbReference type="NCBI Taxonomy" id="7102"/>
    <lineage>
        <taxon>Eukaryota</taxon>
        <taxon>Metazoa</taxon>
        <taxon>Ecdysozoa</taxon>
        <taxon>Arthropoda</taxon>
        <taxon>Hexapoda</taxon>
        <taxon>Insecta</taxon>
        <taxon>Pterygota</taxon>
        <taxon>Neoptera</taxon>
        <taxon>Endopterygota</taxon>
        <taxon>Lepidoptera</taxon>
        <taxon>Glossata</taxon>
        <taxon>Ditrysia</taxon>
        <taxon>Noctuoidea</taxon>
        <taxon>Noctuidae</taxon>
        <taxon>Heliothinae</taxon>
        <taxon>Heliothis</taxon>
    </lineage>
</organism>